<dbReference type="InterPro" id="IPR000626">
    <property type="entry name" value="Ubiquitin-like_dom"/>
</dbReference>
<feature type="domain" description="RING-type" evidence="2">
    <location>
        <begin position="236"/>
        <end position="284"/>
    </location>
</feature>
<evidence type="ECO:0000259" key="2">
    <source>
        <dbReference type="PROSITE" id="PS50089"/>
    </source>
</evidence>
<name>A0A9P1M4K0_9DINO</name>
<organism evidence="4">
    <name type="scientific">Cladocopium goreaui</name>
    <dbReference type="NCBI Taxonomy" id="2562237"/>
    <lineage>
        <taxon>Eukaryota</taxon>
        <taxon>Sar</taxon>
        <taxon>Alveolata</taxon>
        <taxon>Dinophyceae</taxon>
        <taxon>Suessiales</taxon>
        <taxon>Symbiodiniaceae</taxon>
        <taxon>Cladocopium</taxon>
    </lineage>
</organism>
<proteinExistence type="predicted"/>
<dbReference type="CDD" id="cd17039">
    <property type="entry name" value="Ubl_ubiquitin_like"/>
    <property type="match status" value="1"/>
</dbReference>
<reference evidence="4" key="1">
    <citation type="submission" date="2022-10" db="EMBL/GenBank/DDBJ databases">
        <authorList>
            <person name="Chen Y."/>
            <person name="Dougan E. K."/>
            <person name="Chan C."/>
            <person name="Rhodes N."/>
            <person name="Thang M."/>
        </authorList>
    </citation>
    <scope>NUCLEOTIDE SEQUENCE</scope>
</reference>
<keyword evidence="1" id="KW-0479">Metal-binding</keyword>
<dbReference type="PROSITE" id="PS51698">
    <property type="entry name" value="U_BOX"/>
    <property type="match status" value="1"/>
</dbReference>
<dbReference type="OrthoDB" id="410170at2759"/>
<dbReference type="CDD" id="cd16448">
    <property type="entry name" value="RING-H2"/>
    <property type="match status" value="1"/>
</dbReference>
<dbReference type="AlphaFoldDB" id="A0A9P1M4K0"/>
<feature type="non-terminal residue" evidence="4">
    <location>
        <position position="1"/>
    </location>
</feature>
<dbReference type="Gene3D" id="3.30.40.10">
    <property type="entry name" value="Zinc/RING finger domain, C3HC4 (zinc finger)"/>
    <property type="match status" value="2"/>
</dbReference>
<keyword evidence="6" id="KW-1185">Reference proteome</keyword>
<sequence>MMRLEVNVVQVDSEASEVFLVPISQGMTVSELRMETQRRVQKLKGWQQFEVVKLRQGSSKGALLDDDCVQGLLGPDEGVWAICCSSSVDAPDTEAVAGGVNTCESHAPIAPIVADTPVHPDGDGKVLVKYQTIERLAGGKPPAEVKVDAELCTLGLAKQIADIEGIIYSAWEDGVEDCAIAVPFGSCKGTGCVCATANGHLKMWGYESALKIEPAAFLQEEHPQRWAADLCTAEICSICLTSLTESCVPGDIVVGNRQCLHFFHGQCLLGSFQADGKHQCPFCRGEWHYLEDPEKKNSTAEAGEALLVVLQASGEATCIYTDIKPGITVKEFKSIAASLTGSDCRNLLLRSHGVTHDDEAAVVEVLPPVFSLCERGAHPWSMQVTCHGPDGEPPVKRKMSSSDTIWDLKRSLHREWRILPSKLRVKDETGLYRYDAVMLGELQDGVQVEAEVTVSVSAESYVLLDLWVPTHRLDTPSEDRCEDMLLEGEVLYVTQRCSFMGPCYRSQPTGPSEDRITLFAADESWQVVNRPQTEEGLSCLLSSLWVLSAQPESTKQALLSSAWRLFPFPPLQLGLALLLDGRGRQITEADKAAVAHGFFQMLKAIAPKDHPEGQLFEHARILLSYLLRSSDEEINAPTQVEKTLLCCITNEPLQEPAYFLDQPEMIFNRSAAEHVISQLQAGIDMETTFHLDEAYWRTRAVQDLQDAMHMSRLVKIFSPLSACLVLSFQTPDGDAVALSARSFPTWTELRISFGKEDTSGTSSCLKLIGALSLKNCHSPPKLTRTKEGHVVVFTGHGKSSGAGHCVIFSPLQGSEAHMDLDQVAKDMAHLDSEHRDDRELQEGVIICLDTSNSMCLKSSFPTDRAIEEAEEETSMWELGPPRDESEELLNALVRRFDHHPGIYYLRQCMAAGVAGHGQPQMILEQLCQLLRGSGRVSEEHLHMIVKHSGDFLAVLQPRDGQVPHEFCCPITQSLMLDAVCASDGFTYERHAIEEWLSRSQKSPMTRQNLTRTLVENHALRTQIREYRDRRQMVGDGEIRQTKPEGDVHVDCWLPRSSSQWRLRIKVTERTTGMDLKRSICEQTEQPMHLLRLFHGDHLLPDRVPLTSLGITDGSPITVALTSPPFRLGKHVKVVIDGSFVCTVAAWEVVIALKCRYWAYLSQRERLALPLGVLALG</sequence>
<dbReference type="SMART" id="SM00504">
    <property type="entry name" value="Ubox"/>
    <property type="match status" value="1"/>
</dbReference>
<dbReference type="EMBL" id="CAMXCT020006833">
    <property type="protein sequence ID" value="CAL1174171.1"/>
    <property type="molecule type" value="Genomic_DNA"/>
</dbReference>
<dbReference type="Pfam" id="PF04564">
    <property type="entry name" value="U-box"/>
    <property type="match status" value="1"/>
</dbReference>
<gene>
    <name evidence="4" type="ORF">C1SCF055_LOCUS45180</name>
</gene>
<evidence type="ECO:0000256" key="1">
    <source>
        <dbReference type="PROSITE-ProRule" id="PRU00175"/>
    </source>
</evidence>
<dbReference type="EMBL" id="CAMXCT030006833">
    <property type="protein sequence ID" value="CAL4808108.1"/>
    <property type="molecule type" value="Genomic_DNA"/>
</dbReference>
<comment type="caution">
    <text evidence="4">The sequence shown here is derived from an EMBL/GenBank/DDBJ whole genome shotgun (WGS) entry which is preliminary data.</text>
</comment>
<dbReference type="InterPro" id="IPR013083">
    <property type="entry name" value="Znf_RING/FYVE/PHD"/>
</dbReference>
<evidence type="ECO:0000313" key="6">
    <source>
        <dbReference type="Proteomes" id="UP001152797"/>
    </source>
</evidence>
<dbReference type="SUPFAM" id="SSF54236">
    <property type="entry name" value="Ubiquitin-like"/>
    <property type="match status" value="1"/>
</dbReference>
<dbReference type="GO" id="GO:0008270">
    <property type="term" value="F:zinc ion binding"/>
    <property type="evidence" value="ECO:0007669"/>
    <property type="project" value="UniProtKB-KW"/>
</dbReference>
<evidence type="ECO:0000313" key="5">
    <source>
        <dbReference type="EMBL" id="CAL4808108.1"/>
    </source>
</evidence>
<dbReference type="EMBL" id="CAMXCT010006833">
    <property type="protein sequence ID" value="CAI4020796.1"/>
    <property type="molecule type" value="Genomic_DNA"/>
</dbReference>
<dbReference type="PANTHER" id="PTHR46573:SF1">
    <property type="entry name" value="WD REPEAT, SAM AND U-BOX DOMAIN-CONTAINING PROTEIN 1"/>
    <property type="match status" value="1"/>
</dbReference>
<protein>
    <submittedName>
        <fullName evidence="5">Anaphase-promoting complex subunit 11</fullName>
    </submittedName>
</protein>
<accession>A0A9P1M4K0</accession>
<evidence type="ECO:0000259" key="3">
    <source>
        <dbReference type="PROSITE" id="PS51698"/>
    </source>
</evidence>
<dbReference type="CDD" id="cd16655">
    <property type="entry name" value="RING-Ubox_WDSUB1-like"/>
    <property type="match status" value="1"/>
</dbReference>
<dbReference type="Proteomes" id="UP001152797">
    <property type="component" value="Unassembled WGS sequence"/>
</dbReference>
<dbReference type="PANTHER" id="PTHR46573">
    <property type="entry name" value="WD REPEAT, SAM AND U-BOX DOMAIN-CONTAINING PROTEIN 1"/>
    <property type="match status" value="1"/>
</dbReference>
<dbReference type="Pfam" id="PF00240">
    <property type="entry name" value="ubiquitin"/>
    <property type="match status" value="1"/>
</dbReference>
<reference evidence="5 6" key="2">
    <citation type="submission" date="2024-05" db="EMBL/GenBank/DDBJ databases">
        <authorList>
            <person name="Chen Y."/>
            <person name="Shah S."/>
            <person name="Dougan E. K."/>
            <person name="Thang M."/>
            <person name="Chan C."/>
        </authorList>
    </citation>
    <scope>NUCLEOTIDE SEQUENCE [LARGE SCALE GENOMIC DNA]</scope>
</reference>
<dbReference type="PROSITE" id="PS50089">
    <property type="entry name" value="ZF_RING_2"/>
    <property type="match status" value="1"/>
</dbReference>
<dbReference type="GO" id="GO:0016567">
    <property type="term" value="P:protein ubiquitination"/>
    <property type="evidence" value="ECO:0007669"/>
    <property type="project" value="InterPro"/>
</dbReference>
<dbReference type="InterPro" id="IPR052085">
    <property type="entry name" value="WD-SAM-U-box"/>
</dbReference>
<evidence type="ECO:0000313" key="4">
    <source>
        <dbReference type="EMBL" id="CAI4020796.1"/>
    </source>
</evidence>
<dbReference type="InterPro" id="IPR029071">
    <property type="entry name" value="Ubiquitin-like_domsf"/>
</dbReference>
<keyword evidence="1" id="KW-0863">Zinc-finger</keyword>
<dbReference type="InterPro" id="IPR003613">
    <property type="entry name" value="Ubox_domain"/>
</dbReference>
<dbReference type="GO" id="GO:0004842">
    <property type="term" value="F:ubiquitin-protein transferase activity"/>
    <property type="evidence" value="ECO:0007669"/>
    <property type="project" value="InterPro"/>
</dbReference>
<dbReference type="SUPFAM" id="SSF57850">
    <property type="entry name" value="RING/U-box"/>
    <property type="match status" value="2"/>
</dbReference>
<feature type="domain" description="U-box" evidence="3">
    <location>
        <begin position="961"/>
        <end position="1033"/>
    </location>
</feature>
<dbReference type="InterPro" id="IPR001841">
    <property type="entry name" value="Znf_RING"/>
</dbReference>
<keyword evidence="1" id="KW-0862">Zinc</keyword>